<accession>A0A5L4KCG7</accession>
<proteinExistence type="predicted"/>
<dbReference type="Pfam" id="PF00005">
    <property type="entry name" value="ABC_tran"/>
    <property type="match status" value="2"/>
</dbReference>
<dbReference type="RefSeq" id="WP_152789206.1">
    <property type="nucleotide sequence ID" value="NZ_AACKKR020000001.1"/>
</dbReference>
<dbReference type="InterPro" id="IPR003439">
    <property type="entry name" value="ABC_transporter-like_ATP-bd"/>
</dbReference>
<evidence type="ECO:0000256" key="1">
    <source>
        <dbReference type="ARBA" id="ARBA00022741"/>
    </source>
</evidence>
<dbReference type="EMBL" id="AACCXK010000005">
    <property type="protein sequence ID" value="EAK0452803.1"/>
    <property type="molecule type" value="Genomic_DNA"/>
</dbReference>
<organism evidence="4">
    <name type="scientific">Campylobacter fetus</name>
    <dbReference type="NCBI Taxonomy" id="196"/>
    <lineage>
        <taxon>Bacteria</taxon>
        <taxon>Pseudomonadati</taxon>
        <taxon>Campylobacterota</taxon>
        <taxon>Epsilonproteobacteria</taxon>
        <taxon>Campylobacterales</taxon>
        <taxon>Campylobacteraceae</taxon>
        <taxon>Campylobacter</taxon>
    </lineage>
</organism>
<feature type="domain" description="ABC transporter" evidence="3">
    <location>
        <begin position="316"/>
        <end position="541"/>
    </location>
</feature>
<dbReference type="GO" id="GO:0005524">
    <property type="term" value="F:ATP binding"/>
    <property type="evidence" value="ECO:0007669"/>
    <property type="project" value="UniProtKB-KW"/>
</dbReference>
<gene>
    <name evidence="4" type="ORF">AAH17_03930</name>
</gene>
<keyword evidence="2 4" id="KW-0067">ATP-binding</keyword>
<dbReference type="SUPFAM" id="SSF52540">
    <property type="entry name" value="P-loop containing nucleoside triphosphate hydrolases"/>
    <property type="match status" value="2"/>
</dbReference>
<dbReference type="PANTHER" id="PTHR43038">
    <property type="entry name" value="ATP-BINDING CASSETTE, SUB-FAMILY H, MEMBER 1"/>
    <property type="match status" value="1"/>
</dbReference>
<dbReference type="SMART" id="SM00382">
    <property type="entry name" value="AAA"/>
    <property type="match status" value="2"/>
</dbReference>
<dbReference type="InterPro" id="IPR017871">
    <property type="entry name" value="ABC_transporter-like_CS"/>
</dbReference>
<protein>
    <submittedName>
        <fullName evidence="4">ABC transporter ATP-binding protein</fullName>
    </submittedName>
</protein>
<reference evidence="4" key="1">
    <citation type="submission" date="2018-05" db="EMBL/GenBank/DDBJ databases">
        <authorList>
            <consortium name="PulseNet: The National Subtyping Network for Foodborne Disease Surveillance"/>
            <person name="Tarr C.L."/>
            <person name="Trees E."/>
            <person name="Katz L.S."/>
            <person name="Carleton-Romer H.A."/>
            <person name="Stroika S."/>
            <person name="Kucerova Z."/>
            <person name="Roache K.F."/>
            <person name="Sabol A.L."/>
            <person name="Besser J."/>
            <person name="Gerner-Smidt P."/>
        </authorList>
    </citation>
    <scope>NUCLEOTIDE SEQUENCE</scope>
    <source>
        <strain evidence="4">2014D-0197</strain>
    </source>
</reference>
<dbReference type="PROSITE" id="PS50893">
    <property type="entry name" value="ABC_TRANSPORTER_2"/>
    <property type="match status" value="2"/>
</dbReference>
<dbReference type="Gene3D" id="3.40.50.300">
    <property type="entry name" value="P-loop containing nucleotide triphosphate hydrolases"/>
    <property type="match status" value="2"/>
</dbReference>
<sequence length="551" mass="61195">MIKATNLTRNFDKPFTEALKSINFDAIKGKITGVVGPDGSGKTTLLRLCAGLLTPSSGELNVLGYKMPCSQKDFLNKIGYMPQIFGLYEDLTCEENLNLYAKLQDVQHSKQRIDEILEFTNLKIFKDRLAGSLSGGMKQKLAFGATLLKKPELLLLDEPGVGVDPISREEIWSMAKSLTGVSILWATSYLDEAGLCDKVLLINDGKIIFDDDPKRINNILENRVFLVEVRGDKKSFLTNILEHDNVLDAYFVGSKIRVVLKTKDCSLFQDFADFKFENVAPSFEDAFVDMLKIKTKAHSKLTAILNRVDKQDCFALKAIGLTKKFGSFTATDNISFEISKGEIFGFLGPNGAGKSTTFKMICGLLSRSEGESLIYGNSIDVMKNKIGYMAQKFSLYGNLGLKDNLDFFAGLYGLRGKEKRDKIASMIEILGFDRYLQNKVFELPLGIKQRLALSCALMHSPLVLFLDEATSGVDPITRKEFWRHIDAISNLGISVMVTTHLMDEAELCDRVMIIDKGKMIAVGAPDELKQRVGAISVKDAFIKLIKGANEL</sequence>
<evidence type="ECO:0000256" key="2">
    <source>
        <dbReference type="ARBA" id="ARBA00022840"/>
    </source>
</evidence>
<dbReference type="AlphaFoldDB" id="A0A5L4KCG7"/>
<evidence type="ECO:0000313" key="4">
    <source>
        <dbReference type="EMBL" id="EAK0452803.1"/>
    </source>
</evidence>
<evidence type="ECO:0000259" key="3">
    <source>
        <dbReference type="PROSITE" id="PS50893"/>
    </source>
</evidence>
<dbReference type="InterPro" id="IPR027417">
    <property type="entry name" value="P-loop_NTPase"/>
</dbReference>
<name>A0A5L4KCG7_CAMFE</name>
<dbReference type="GO" id="GO:0016887">
    <property type="term" value="F:ATP hydrolysis activity"/>
    <property type="evidence" value="ECO:0007669"/>
    <property type="project" value="InterPro"/>
</dbReference>
<keyword evidence="1" id="KW-0547">Nucleotide-binding</keyword>
<feature type="domain" description="ABC transporter" evidence="3">
    <location>
        <begin position="2"/>
        <end position="229"/>
    </location>
</feature>
<comment type="caution">
    <text evidence="4">The sequence shown here is derived from an EMBL/GenBank/DDBJ whole genome shotgun (WGS) entry which is preliminary data.</text>
</comment>
<dbReference type="InterPro" id="IPR003593">
    <property type="entry name" value="AAA+_ATPase"/>
</dbReference>
<dbReference type="PANTHER" id="PTHR43038:SF3">
    <property type="entry name" value="ABC TRANSPORTER G FAMILY MEMBER 20 ISOFORM X1"/>
    <property type="match status" value="1"/>
</dbReference>
<dbReference type="PROSITE" id="PS00211">
    <property type="entry name" value="ABC_TRANSPORTER_1"/>
    <property type="match status" value="1"/>
</dbReference>